<reference evidence="3" key="1">
    <citation type="submission" date="2024-07" db="EMBL/GenBank/DDBJ databases">
        <title>Two chromosome-level genome assemblies of Korean endemic species Abeliophyllum distichum and Forsythia ovata (Oleaceae).</title>
        <authorList>
            <person name="Jang H."/>
        </authorList>
    </citation>
    <scope>NUCLEOTIDE SEQUENCE [LARGE SCALE GENOMIC DNA]</scope>
</reference>
<evidence type="ECO:0000313" key="2">
    <source>
        <dbReference type="EMBL" id="KAL2556280.1"/>
    </source>
</evidence>
<organism evidence="2 3">
    <name type="scientific">Forsythia ovata</name>
    <dbReference type="NCBI Taxonomy" id="205694"/>
    <lineage>
        <taxon>Eukaryota</taxon>
        <taxon>Viridiplantae</taxon>
        <taxon>Streptophyta</taxon>
        <taxon>Embryophyta</taxon>
        <taxon>Tracheophyta</taxon>
        <taxon>Spermatophyta</taxon>
        <taxon>Magnoliopsida</taxon>
        <taxon>eudicotyledons</taxon>
        <taxon>Gunneridae</taxon>
        <taxon>Pentapetalae</taxon>
        <taxon>asterids</taxon>
        <taxon>lamiids</taxon>
        <taxon>Lamiales</taxon>
        <taxon>Oleaceae</taxon>
        <taxon>Forsythieae</taxon>
        <taxon>Forsythia</taxon>
    </lineage>
</organism>
<feature type="region of interest" description="Disordered" evidence="1">
    <location>
        <begin position="158"/>
        <end position="178"/>
    </location>
</feature>
<evidence type="ECO:0000313" key="3">
    <source>
        <dbReference type="Proteomes" id="UP001604277"/>
    </source>
</evidence>
<proteinExistence type="predicted"/>
<dbReference type="AlphaFoldDB" id="A0ABD1X6T9"/>
<dbReference type="Proteomes" id="UP001604277">
    <property type="component" value="Unassembled WGS sequence"/>
</dbReference>
<protein>
    <submittedName>
        <fullName evidence="2">Uncharacterized protein</fullName>
    </submittedName>
</protein>
<gene>
    <name evidence="2" type="ORF">Fot_01019</name>
</gene>
<sequence>MPSTFLGQARPKVKIRATTRAINSYIKFHYILKGRVGPSQSIATTVYSDGNEADFDRIDLICILPKSILEDPILRIDPPFLRTDQIRKCLKNHNTCVFNAATTFDEEEIIHPKCNLSDSDNKVDDDGFLYNTNAPERVAMRLNADSTIELEAAGVDELGSDDGYCPSEEEQGTTKRYH</sequence>
<accession>A0ABD1X6T9</accession>
<comment type="caution">
    <text evidence="2">The sequence shown here is derived from an EMBL/GenBank/DDBJ whole genome shotgun (WGS) entry which is preliminary data.</text>
</comment>
<dbReference type="EMBL" id="JBFOLJ010000001">
    <property type="protein sequence ID" value="KAL2556280.1"/>
    <property type="molecule type" value="Genomic_DNA"/>
</dbReference>
<evidence type="ECO:0000256" key="1">
    <source>
        <dbReference type="SAM" id="MobiDB-lite"/>
    </source>
</evidence>
<keyword evidence="3" id="KW-1185">Reference proteome</keyword>
<name>A0ABD1X6T9_9LAMI</name>